<dbReference type="PANTHER" id="PTHR33706">
    <property type="entry name" value="MORN VARIANT REPEAT PROTEIN"/>
    <property type="match status" value="1"/>
</dbReference>
<sequence>MINNSKYCQKHLDHLIRGICIAKYNQKYQQMICEKCIIEYQIPAGQIISIEDFQKQIFEKSYNLRMNNQLKQHDYQSQLKKVLQQFDEYEVEIAMIQKNMKESINNISNTYKTGDEIFQMLNKQDFNLLQCTQNELGNLVNFLQENIFETWVKRKQIVSTEIQKGEEALESAIKKCTLHVICLTKFRVIQFSTNQEKRETIVQMKGFSKFKNKFKLTDFNITTNLNGDKIYKQKQQILRREKIISGQKDETKFDNLEQIKHLDFKGQYGINGFKIKLWNYFWKGKKVGGGSYNLFGKKVGKWSDLCENYWDEKNIIEEGYYKENNRVGNWTFKWNNRQIGGGQYDQNGEGTKIGNWMELSHNFNCRHQVFDNGEYLNNKKVGKWDIKYKNPVENYFKPIGGGSYDNGINEIKIGNWIELSPHFKENFQIIYTGLYQNGRKVGKWEIKYKYQNEKQFKPIGGGSYDNGGDEIKIGKWIEINEYFKQNSQIIYIGQYKNGIKIGKWDIKYKNQDEEQFKSIGGGTYDIGIEEKKVGQWIELCKRFNWDSQIIFIGQYLNGRKAGRWDIQYKKGECKTFQIIGGGQFFLHQLKVLHLTKIRISVIRLNIQRQN</sequence>
<gene>
    <name evidence="2" type="ORF">PPENT_87.1.T1750022</name>
</gene>
<keyword evidence="1" id="KW-0175">Coiled coil</keyword>
<keyword evidence="3" id="KW-1185">Reference proteome</keyword>
<proteinExistence type="predicted"/>
<name>A0A8S1YID4_9CILI</name>
<dbReference type="EMBL" id="CAJJDO010000175">
    <property type="protein sequence ID" value="CAD8213201.1"/>
    <property type="molecule type" value="Genomic_DNA"/>
</dbReference>
<dbReference type="Proteomes" id="UP000689195">
    <property type="component" value="Unassembled WGS sequence"/>
</dbReference>
<accession>A0A8S1YID4</accession>
<dbReference type="OrthoDB" id="309410at2759"/>
<evidence type="ECO:0000313" key="3">
    <source>
        <dbReference type="Proteomes" id="UP000689195"/>
    </source>
</evidence>
<protein>
    <submittedName>
        <fullName evidence="2">Uncharacterized protein</fullName>
    </submittedName>
</protein>
<dbReference type="PANTHER" id="PTHR33706:SF1">
    <property type="entry name" value="TPR REPEAT PROTEIN"/>
    <property type="match status" value="1"/>
</dbReference>
<dbReference type="AlphaFoldDB" id="A0A8S1YID4"/>
<evidence type="ECO:0000256" key="1">
    <source>
        <dbReference type="SAM" id="Coils"/>
    </source>
</evidence>
<comment type="caution">
    <text evidence="2">The sequence shown here is derived from an EMBL/GenBank/DDBJ whole genome shotgun (WGS) entry which is preliminary data.</text>
</comment>
<reference evidence="2" key="1">
    <citation type="submission" date="2021-01" db="EMBL/GenBank/DDBJ databases">
        <authorList>
            <consortium name="Genoscope - CEA"/>
            <person name="William W."/>
        </authorList>
    </citation>
    <scope>NUCLEOTIDE SEQUENCE</scope>
</reference>
<evidence type="ECO:0000313" key="2">
    <source>
        <dbReference type="EMBL" id="CAD8213201.1"/>
    </source>
</evidence>
<feature type="coiled-coil region" evidence="1">
    <location>
        <begin position="79"/>
        <end position="106"/>
    </location>
</feature>
<organism evidence="2 3">
    <name type="scientific">Paramecium pentaurelia</name>
    <dbReference type="NCBI Taxonomy" id="43138"/>
    <lineage>
        <taxon>Eukaryota</taxon>
        <taxon>Sar</taxon>
        <taxon>Alveolata</taxon>
        <taxon>Ciliophora</taxon>
        <taxon>Intramacronucleata</taxon>
        <taxon>Oligohymenophorea</taxon>
        <taxon>Peniculida</taxon>
        <taxon>Parameciidae</taxon>
        <taxon>Paramecium</taxon>
    </lineage>
</organism>